<dbReference type="InterPro" id="IPR003714">
    <property type="entry name" value="PhoH"/>
</dbReference>
<evidence type="ECO:0000256" key="7">
    <source>
        <dbReference type="ARBA" id="ARBA00022723"/>
    </source>
</evidence>
<evidence type="ECO:0000256" key="3">
    <source>
        <dbReference type="ARBA" id="ARBA00010393"/>
    </source>
</evidence>
<dbReference type="GO" id="GO:0046872">
    <property type="term" value="F:metal ion binding"/>
    <property type="evidence" value="ECO:0007669"/>
    <property type="project" value="UniProtKB-KW"/>
</dbReference>
<feature type="non-terminal residue" evidence="15">
    <location>
        <position position="1"/>
    </location>
</feature>
<keyword evidence="10" id="KW-0378">Hydrolase</keyword>
<dbReference type="EMBL" id="OB685466">
    <property type="protein sequence ID" value="CAD7237176.1"/>
    <property type="molecule type" value="Genomic_DNA"/>
</dbReference>
<evidence type="ECO:0000313" key="15">
    <source>
        <dbReference type="EMBL" id="CAD7237176.1"/>
    </source>
</evidence>
<reference evidence="15" key="1">
    <citation type="submission" date="2020-11" db="EMBL/GenBank/DDBJ databases">
        <authorList>
            <person name="Tran Van P."/>
        </authorList>
    </citation>
    <scope>NUCLEOTIDE SEQUENCE</scope>
</reference>
<dbReference type="Pfam" id="PF02130">
    <property type="entry name" value="YbeY"/>
    <property type="match status" value="1"/>
</dbReference>
<dbReference type="OrthoDB" id="5358at2759"/>
<evidence type="ECO:0000256" key="1">
    <source>
        <dbReference type="ARBA" id="ARBA00001947"/>
    </source>
</evidence>
<dbReference type="Gene3D" id="3.40.390.30">
    <property type="entry name" value="Metalloproteases ('zincins'), catalytic domain"/>
    <property type="match status" value="1"/>
</dbReference>
<comment type="subcellular location">
    <subcellularLocation>
        <location evidence="2">Cytoplasm</location>
    </subcellularLocation>
</comment>
<evidence type="ECO:0000256" key="8">
    <source>
        <dbReference type="ARBA" id="ARBA00022741"/>
    </source>
</evidence>
<keyword evidence="5" id="KW-0963">Cytoplasm</keyword>
<dbReference type="InterPro" id="IPR002036">
    <property type="entry name" value="YbeY"/>
</dbReference>
<evidence type="ECO:0000256" key="12">
    <source>
        <dbReference type="ARBA" id="ARBA00022840"/>
    </source>
</evidence>
<evidence type="ECO:0000256" key="11">
    <source>
        <dbReference type="ARBA" id="ARBA00022833"/>
    </source>
</evidence>
<keyword evidence="11" id="KW-0862">Zinc</keyword>
<dbReference type="InterPro" id="IPR051451">
    <property type="entry name" value="PhoH2-like"/>
</dbReference>
<dbReference type="PROSITE" id="PS01306">
    <property type="entry name" value="UPF0054"/>
    <property type="match status" value="1"/>
</dbReference>
<dbReference type="AlphaFoldDB" id="A0A7R8WTW9"/>
<dbReference type="NCBIfam" id="TIGR00043">
    <property type="entry name" value="rRNA maturation RNase YbeY"/>
    <property type="match status" value="1"/>
</dbReference>
<keyword evidence="12" id="KW-0067">ATP-binding</keyword>
<dbReference type="InterPro" id="IPR023091">
    <property type="entry name" value="MetalPrtase_cat_dom_sf_prd"/>
</dbReference>
<evidence type="ECO:0000256" key="2">
    <source>
        <dbReference type="ARBA" id="ARBA00004496"/>
    </source>
</evidence>
<dbReference type="InterPro" id="IPR027417">
    <property type="entry name" value="P-loop_NTPase"/>
</dbReference>
<name>A0A7R8WTW9_9CRUS</name>
<dbReference type="SUPFAM" id="SSF55486">
    <property type="entry name" value="Metalloproteases ('zincins'), catalytic domain"/>
    <property type="match status" value="1"/>
</dbReference>
<dbReference type="Gene3D" id="3.40.50.300">
    <property type="entry name" value="P-loop containing nucleotide triphosphate hydrolases"/>
    <property type="match status" value="1"/>
</dbReference>
<dbReference type="GO" id="GO:0005829">
    <property type="term" value="C:cytosol"/>
    <property type="evidence" value="ECO:0007669"/>
    <property type="project" value="TreeGrafter"/>
</dbReference>
<keyword evidence="8" id="KW-0547">Nucleotide-binding</keyword>
<protein>
    <recommendedName>
        <fullName evidence="13">PhoH-like protein</fullName>
    </recommendedName>
</protein>
<evidence type="ECO:0000256" key="9">
    <source>
        <dbReference type="ARBA" id="ARBA00022759"/>
    </source>
</evidence>
<dbReference type="PANTHER" id="PTHR30473:SF1">
    <property type="entry name" value="PHOH-LIKE PROTEIN"/>
    <property type="match status" value="1"/>
</dbReference>
<dbReference type="InterPro" id="IPR020549">
    <property type="entry name" value="YbeY_CS"/>
</dbReference>
<keyword evidence="7" id="KW-0479">Metal-binding</keyword>
<proteinExistence type="inferred from homology"/>
<feature type="non-terminal residue" evidence="15">
    <location>
        <position position="340"/>
    </location>
</feature>
<evidence type="ECO:0000256" key="4">
    <source>
        <dbReference type="ARBA" id="ARBA00010875"/>
    </source>
</evidence>
<organism evidence="15">
    <name type="scientific">Cyprideis torosa</name>
    <dbReference type="NCBI Taxonomy" id="163714"/>
    <lineage>
        <taxon>Eukaryota</taxon>
        <taxon>Metazoa</taxon>
        <taxon>Ecdysozoa</taxon>
        <taxon>Arthropoda</taxon>
        <taxon>Crustacea</taxon>
        <taxon>Oligostraca</taxon>
        <taxon>Ostracoda</taxon>
        <taxon>Podocopa</taxon>
        <taxon>Podocopida</taxon>
        <taxon>Cytherocopina</taxon>
        <taxon>Cytheroidea</taxon>
        <taxon>Cytherideidae</taxon>
        <taxon>Cyprideis</taxon>
    </lineage>
</organism>
<dbReference type="GO" id="GO:0004222">
    <property type="term" value="F:metalloendopeptidase activity"/>
    <property type="evidence" value="ECO:0007669"/>
    <property type="project" value="InterPro"/>
</dbReference>
<dbReference type="SUPFAM" id="SSF52540">
    <property type="entry name" value="P-loop containing nucleoside triphosphate hydrolases"/>
    <property type="match status" value="1"/>
</dbReference>
<comment type="similarity">
    <text evidence="4">Belongs to the endoribonuclease YbeY family.</text>
</comment>
<dbReference type="GO" id="GO:0006364">
    <property type="term" value="P:rRNA processing"/>
    <property type="evidence" value="ECO:0007669"/>
    <property type="project" value="InterPro"/>
</dbReference>
<evidence type="ECO:0000256" key="13">
    <source>
        <dbReference type="ARBA" id="ARBA00039970"/>
    </source>
</evidence>
<dbReference type="PANTHER" id="PTHR30473">
    <property type="entry name" value="PROTEIN PHOH"/>
    <property type="match status" value="1"/>
</dbReference>
<dbReference type="Pfam" id="PF02562">
    <property type="entry name" value="PhoH"/>
    <property type="match status" value="1"/>
</dbReference>
<dbReference type="HAMAP" id="MF_00009">
    <property type="entry name" value="Endoribonucl_YbeY"/>
    <property type="match status" value="1"/>
</dbReference>
<dbReference type="GO" id="GO:0005524">
    <property type="term" value="F:ATP binding"/>
    <property type="evidence" value="ECO:0007669"/>
    <property type="project" value="UniProtKB-KW"/>
</dbReference>
<keyword evidence="9" id="KW-0255">Endonuclease</keyword>
<gene>
    <name evidence="15" type="ORF">CTOB1V02_LOCUS14991</name>
</gene>
<evidence type="ECO:0000256" key="10">
    <source>
        <dbReference type="ARBA" id="ARBA00022801"/>
    </source>
</evidence>
<keyword evidence="6" id="KW-0540">Nuclease</keyword>
<evidence type="ECO:0000259" key="14">
    <source>
        <dbReference type="Pfam" id="PF02562"/>
    </source>
</evidence>
<comment type="similarity">
    <text evidence="3">Belongs to the PhoH family.</text>
</comment>
<comment type="cofactor">
    <cofactor evidence="1">
        <name>Zn(2+)</name>
        <dbReference type="ChEBI" id="CHEBI:29105"/>
    </cofactor>
</comment>
<dbReference type="GO" id="GO:0004519">
    <property type="term" value="F:endonuclease activity"/>
    <property type="evidence" value="ECO:0007669"/>
    <property type="project" value="UniProtKB-KW"/>
</dbReference>
<sequence>AYAASLLERGAIDRIILSRPAVEAGERLGFLPGDMKEKVDPYLRPLYDALYDMMPGDQVERAITSGVIEIAPLAFMRGRTLANAAVILDEAQNTTSMQMKMFLTRLGENSKMIVTGDPTQVDLPYGQISGLVEAMEILPVIEGVEKVIFTAADVVRHRLVTEIVNAYDAAAKIQAENPPQRARTLPQIDISIENENWPDADVLTRWVKTAVAETANTASLDWPEGAELSLLFTSDNEMATINGQWRDKPVPTNVLSFPGGNVCVGEPSGRMIGDLVFAWETVAREADEQGKTFENHFIHLVVHGFLHLFGYDHLEDEEAEVMENLETRILSRLGIADPYA</sequence>
<evidence type="ECO:0000256" key="6">
    <source>
        <dbReference type="ARBA" id="ARBA00022722"/>
    </source>
</evidence>
<accession>A0A7R8WTW9</accession>
<evidence type="ECO:0000256" key="5">
    <source>
        <dbReference type="ARBA" id="ARBA00022490"/>
    </source>
</evidence>
<feature type="domain" description="PhoH-like protein" evidence="14">
    <location>
        <begin position="1"/>
        <end position="168"/>
    </location>
</feature>